<proteinExistence type="predicted"/>
<reference evidence="2" key="1">
    <citation type="journal article" date="2019" name="Int. J. Syst. Evol. Microbiol.">
        <title>The Global Catalogue of Microorganisms (GCM) 10K type strain sequencing project: providing services to taxonomists for standard genome sequencing and annotation.</title>
        <authorList>
            <consortium name="The Broad Institute Genomics Platform"/>
            <consortium name="The Broad Institute Genome Sequencing Center for Infectious Disease"/>
            <person name="Wu L."/>
            <person name="Ma J."/>
        </authorList>
    </citation>
    <scope>NUCLEOTIDE SEQUENCE [LARGE SCALE GENOMIC DNA]</scope>
    <source>
        <strain evidence="2">KCTC 15012</strain>
    </source>
</reference>
<dbReference type="SUPFAM" id="SSF52540">
    <property type="entry name" value="P-loop containing nucleoside triphosphate hydrolases"/>
    <property type="match status" value="1"/>
</dbReference>
<dbReference type="Pfam" id="PF13469">
    <property type="entry name" value="Sulfotransfer_3"/>
    <property type="match status" value="1"/>
</dbReference>
<dbReference type="Gene3D" id="3.40.50.300">
    <property type="entry name" value="P-loop containing nucleotide triphosphate hydrolases"/>
    <property type="match status" value="1"/>
</dbReference>
<comment type="caution">
    <text evidence="1">The sequence shown here is derived from an EMBL/GenBank/DDBJ whole genome shotgun (WGS) entry which is preliminary data.</text>
</comment>
<evidence type="ECO:0000313" key="1">
    <source>
        <dbReference type="EMBL" id="MFD2232834.1"/>
    </source>
</evidence>
<sequence length="273" mass="29433">MTTLLLTGLPRSGTTLACALLNACPDTVALAEPLRLERHGDRARAVAEIEAFLAAARRQLREEGQAPSLHVGGIIPDNWAAEPTAAPGRRPSRAERGLVRFAQPLSADFTLIVKHPGEFSALLDLLAPRLPLLALVRDPLAVLASWQTVDFPVGTGHLPAAEAFNPELAALLAGIDRPLARQVALLDWLLRRYRALLGPERILRYEDLTTDPAAALARFGVRPPAVGRTLAPLDPARRYPSVDLRPLAAALLPIAPTCEAFYPGFAAALHRRL</sequence>
<dbReference type="Proteomes" id="UP001597296">
    <property type="component" value="Unassembled WGS sequence"/>
</dbReference>
<dbReference type="EMBL" id="JBHUIY010000004">
    <property type="protein sequence ID" value="MFD2232834.1"/>
    <property type="molecule type" value="Genomic_DNA"/>
</dbReference>
<protein>
    <submittedName>
        <fullName evidence="1">Sulfotransferase</fullName>
    </submittedName>
</protein>
<dbReference type="RefSeq" id="WP_377314496.1">
    <property type="nucleotide sequence ID" value="NZ_JBHUIY010000004.1"/>
</dbReference>
<name>A0ABW5C646_9PROT</name>
<accession>A0ABW5C646</accession>
<gene>
    <name evidence="1" type="ORF">ACFSNB_03355</name>
</gene>
<organism evidence="1 2">
    <name type="scientific">Phaeospirillum tilakii</name>
    <dbReference type="NCBI Taxonomy" id="741673"/>
    <lineage>
        <taxon>Bacteria</taxon>
        <taxon>Pseudomonadati</taxon>
        <taxon>Pseudomonadota</taxon>
        <taxon>Alphaproteobacteria</taxon>
        <taxon>Rhodospirillales</taxon>
        <taxon>Rhodospirillaceae</taxon>
        <taxon>Phaeospirillum</taxon>
    </lineage>
</organism>
<evidence type="ECO:0000313" key="2">
    <source>
        <dbReference type="Proteomes" id="UP001597296"/>
    </source>
</evidence>
<keyword evidence="2" id="KW-1185">Reference proteome</keyword>
<dbReference type="InterPro" id="IPR027417">
    <property type="entry name" value="P-loop_NTPase"/>
</dbReference>